<keyword evidence="2" id="KW-1185">Reference proteome</keyword>
<sequence length="249" mass="27792">MVSIRSKLAALNVDVVDEILQYLTFEELQRLASLCQLHWTWMKDHVNHRKLVNYAGVIGDAISFNNLLRNTSSVVAGDIARDFFHPAPLHLCPAEHIQMHVTASRLGIVHSHLTLSGFTIEAATPEKNPSSDSSIDSVYVALKATKKVTIFVSTQDVATRTVFEMPTTLHINWLSADVYFSAYPKLLRNDRGLTNSLAMRDGHLVAGVMREILYRVECGDSIETSHQVWDSMGTLKHSCFSSPDCLHCV</sequence>
<organism evidence="1 2">
    <name type="scientific">Leucogyrophana mollusca</name>
    <dbReference type="NCBI Taxonomy" id="85980"/>
    <lineage>
        <taxon>Eukaryota</taxon>
        <taxon>Fungi</taxon>
        <taxon>Dikarya</taxon>
        <taxon>Basidiomycota</taxon>
        <taxon>Agaricomycotina</taxon>
        <taxon>Agaricomycetes</taxon>
        <taxon>Agaricomycetidae</taxon>
        <taxon>Boletales</taxon>
        <taxon>Boletales incertae sedis</taxon>
        <taxon>Leucogyrophana</taxon>
    </lineage>
</organism>
<name>A0ACB8B728_9AGAM</name>
<protein>
    <submittedName>
        <fullName evidence="1">Uncharacterized protein</fullName>
    </submittedName>
</protein>
<evidence type="ECO:0000313" key="1">
    <source>
        <dbReference type="EMBL" id="KAH7920567.1"/>
    </source>
</evidence>
<dbReference type="Proteomes" id="UP000790709">
    <property type="component" value="Unassembled WGS sequence"/>
</dbReference>
<reference evidence="1" key="1">
    <citation type="journal article" date="2021" name="New Phytol.">
        <title>Evolutionary innovations through gain and loss of genes in the ectomycorrhizal Boletales.</title>
        <authorList>
            <person name="Wu G."/>
            <person name="Miyauchi S."/>
            <person name="Morin E."/>
            <person name="Kuo A."/>
            <person name="Drula E."/>
            <person name="Varga T."/>
            <person name="Kohler A."/>
            <person name="Feng B."/>
            <person name="Cao Y."/>
            <person name="Lipzen A."/>
            <person name="Daum C."/>
            <person name="Hundley H."/>
            <person name="Pangilinan J."/>
            <person name="Johnson J."/>
            <person name="Barry K."/>
            <person name="LaButti K."/>
            <person name="Ng V."/>
            <person name="Ahrendt S."/>
            <person name="Min B."/>
            <person name="Choi I.G."/>
            <person name="Park H."/>
            <person name="Plett J.M."/>
            <person name="Magnuson J."/>
            <person name="Spatafora J.W."/>
            <person name="Nagy L.G."/>
            <person name="Henrissat B."/>
            <person name="Grigoriev I.V."/>
            <person name="Yang Z.L."/>
            <person name="Xu J."/>
            <person name="Martin F.M."/>
        </authorList>
    </citation>
    <scope>NUCLEOTIDE SEQUENCE</scope>
    <source>
        <strain evidence="1">KUC20120723A-06</strain>
    </source>
</reference>
<evidence type="ECO:0000313" key="2">
    <source>
        <dbReference type="Proteomes" id="UP000790709"/>
    </source>
</evidence>
<gene>
    <name evidence="1" type="ORF">BV22DRAFT_1132959</name>
</gene>
<dbReference type="EMBL" id="MU266571">
    <property type="protein sequence ID" value="KAH7920567.1"/>
    <property type="molecule type" value="Genomic_DNA"/>
</dbReference>
<accession>A0ACB8B728</accession>
<proteinExistence type="predicted"/>
<comment type="caution">
    <text evidence="1">The sequence shown here is derived from an EMBL/GenBank/DDBJ whole genome shotgun (WGS) entry which is preliminary data.</text>
</comment>